<dbReference type="Proteomes" id="UP000004088">
    <property type="component" value="Unassembled WGS sequence"/>
</dbReference>
<protein>
    <submittedName>
        <fullName evidence="1">Uncharacterized protein</fullName>
    </submittedName>
</protein>
<dbReference type="HOGENOM" id="CLU_3311139_0_0_4"/>
<name>F0F0I7_9NEIS</name>
<reference evidence="1 2" key="1">
    <citation type="submission" date="2011-01" db="EMBL/GenBank/DDBJ databases">
        <authorList>
            <person name="Muzny D."/>
            <person name="Qin X."/>
            <person name="Deng J."/>
            <person name="Jiang H."/>
            <person name="Liu Y."/>
            <person name="Qu J."/>
            <person name="Song X.-Z."/>
            <person name="Zhang L."/>
            <person name="Thornton R."/>
            <person name="Coyle M."/>
            <person name="Francisco L."/>
            <person name="Jackson L."/>
            <person name="Javaid M."/>
            <person name="Korchina V."/>
            <person name="Kovar C."/>
            <person name="Mata R."/>
            <person name="Mathew T."/>
            <person name="Ngo R."/>
            <person name="Nguyen L."/>
            <person name="Nguyen N."/>
            <person name="Okwuonu G."/>
            <person name="Ongeri F."/>
            <person name="Pham C."/>
            <person name="Simmons D."/>
            <person name="Wilczek-Boney K."/>
            <person name="Hale W."/>
            <person name="Jakkamsetti A."/>
            <person name="Pham P."/>
            <person name="Ruth R."/>
            <person name="San Lucas F."/>
            <person name="Warren J."/>
            <person name="Zhang J."/>
            <person name="Zhao Z."/>
            <person name="Zhou C."/>
            <person name="Zhu D."/>
            <person name="Lee S."/>
            <person name="Bess C."/>
            <person name="Blankenburg K."/>
            <person name="Forbes L."/>
            <person name="Fu Q."/>
            <person name="Gubbala S."/>
            <person name="Hirani K."/>
            <person name="Jayaseelan J.C."/>
            <person name="Lara F."/>
            <person name="Munidasa M."/>
            <person name="Palculict T."/>
            <person name="Patil S."/>
            <person name="Pu L.-L."/>
            <person name="Saada N."/>
            <person name="Tang L."/>
            <person name="Weissenberger G."/>
            <person name="Zhu Y."/>
            <person name="Hemphill L."/>
            <person name="Shang Y."/>
            <person name="Youmans B."/>
            <person name="Ayvaz T."/>
            <person name="Ross M."/>
            <person name="Santibanez J."/>
            <person name="Aqrawi P."/>
            <person name="Gross S."/>
            <person name="Joshi V."/>
            <person name="Fowler G."/>
            <person name="Nazareth L."/>
            <person name="Reid J."/>
            <person name="Worley K."/>
            <person name="Petrosino J."/>
            <person name="Highlander S."/>
            <person name="Gibbs R."/>
        </authorList>
    </citation>
    <scope>NUCLEOTIDE SEQUENCE [LARGE SCALE GENOMIC DNA]</scope>
    <source>
        <strain evidence="1 2">ATCC 33394</strain>
    </source>
</reference>
<evidence type="ECO:0000313" key="2">
    <source>
        <dbReference type="Proteomes" id="UP000004088"/>
    </source>
</evidence>
<sequence>MLHNGLSEHWKKCRLLFKRSKAACTWLCDSIKNGLPRQH</sequence>
<evidence type="ECO:0000313" key="1">
    <source>
        <dbReference type="EMBL" id="EGC16941.1"/>
    </source>
</evidence>
<gene>
    <name evidence="1" type="ORF">HMPREF9098_1622</name>
</gene>
<keyword evidence="2" id="KW-1185">Reference proteome</keyword>
<comment type="caution">
    <text evidence="1">The sequence shown here is derived from an EMBL/GenBank/DDBJ whole genome shotgun (WGS) entry which is preliminary data.</text>
</comment>
<dbReference type="AlphaFoldDB" id="F0F0I7"/>
<accession>F0F0I7</accession>
<organism evidence="1 2">
    <name type="scientific">Kingella denitrificans ATCC 33394</name>
    <dbReference type="NCBI Taxonomy" id="888741"/>
    <lineage>
        <taxon>Bacteria</taxon>
        <taxon>Pseudomonadati</taxon>
        <taxon>Pseudomonadota</taxon>
        <taxon>Betaproteobacteria</taxon>
        <taxon>Neisseriales</taxon>
        <taxon>Neisseriaceae</taxon>
        <taxon>Kingella</taxon>
    </lineage>
</organism>
<proteinExistence type="predicted"/>
<dbReference type="EMBL" id="AEWV01000029">
    <property type="protein sequence ID" value="EGC16941.1"/>
    <property type="molecule type" value="Genomic_DNA"/>
</dbReference>